<sequence length="91" mass="10592">MDINNENNNRAAKKDWTMWIVGINLVVMIIYTILFRQTEENYPMWGTAFFMMVQIVICLLTAIFFKRKAFLLSALAVLLIGFSTCWIAYSV</sequence>
<organism evidence="2 3">
    <name type="scientific">Mucilaginibacter auburnensis</name>
    <dbReference type="NCBI Taxonomy" id="1457233"/>
    <lineage>
        <taxon>Bacteria</taxon>
        <taxon>Pseudomonadati</taxon>
        <taxon>Bacteroidota</taxon>
        <taxon>Sphingobacteriia</taxon>
        <taxon>Sphingobacteriales</taxon>
        <taxon>Sphingobacteriaceae</taxon>
        <taxon>Mucilaginibacter</taxon>
    </lineage>
</organism>
<keyword evidence="1" id="KW-0812">Transmembrane</keyword>
<dbReference type="OrthoDB" id="799816at2"/>
<gene>
    <name evidence="2" type="ORF">CLV57_1630</name>
</gene>
<evidence type="ECO:0000313" key="2">
    <source>
        <dbReference type="EMBL" id="PJJ84616.1"/>
    </source>
</evidence>
<keyword evidence="3" id="KW-1185">Reference proteome</keyword>
<keyword evidence="1" id="KW-1133">Transmembrane helix</keyword>
<accession>A0A2H9VUX3</accession>
<keyword evidence="1" id="KW-0472">Membrane</keyword>
<comment type="caution">
    <text evidence="2">The sequence shown here is derived from an EMBL/GenBank/DDBJ whole genome shotgun (WGS) entry which is preliminary data.</text>
</comment>
<feature type="transmembrane region" description="Helical" evidence="1">
    <location>
        <begin position="16"/>
        <end position="36"/>
    </location>
</feature>
<dbReference type="Proteomes" id="UP000242687">
    <property type="component" value="Unassembled WGS sequence"/>
</dbReference>
<evidence type="ECO:0000256" key="1">
    <source>
        <dbReference type="SAM" id="Phobius"/>
    </source>
</evidence>
<reference evidence="2 3" key="1">
    <citation type="submission" date="2017-11" db="EMBL/GenBank/DDBJ databases">
        <title>Genomic Encyclopedia of Archaeal and Bacterial Type Strains, Phase II (KMG-II): From Individual Species to Whole Genera.</title>
        <authorList>
            <person name="Goeker M."/>
        </authorList>
    </citation>
    <scope>NUCLEOTIDE SEQUENCE [LARGE SCALE GENOMIC DNA]</scope>
    <source>
        <strain evidence="2 3">DSM 28175</strain>
    </source>
</reference>
<dbReference type="EMBL" id="PGFJ01000001">
    <property type="protein sequence ID" value="PJJ84616.1"/>
    <property type="molecule type" value="Genomic_DNA"/>
</dbReference>
<evidence type="ECO:0000313" key="3">
    <source>
        <dbReference type="Proteomes" id="UP000242687"/>
    </source>
</evidence>
<name>A0A2H9VUX3_9SPHI</name>
<dbReference type="AlphaFoldDB" id="A0A2H9VUX3"/>
<feature type="transmembrane region" description="Helical" evidence="1">
    <location>
        <begin position="42"/>
        <end position="65"/>
    </location>
</feature>
<proteinExistence type="predicted"/>
<protein>
    <submittedName>
        <fullName evidence="2">Uncharacterized protein</fullName>
    </submittedName>
</protein>
<feature type="transmembrane region" description="Helical" evidence="1">
    <location>
        <begin position="70"/>
        <end position="89"/>
    </location>
</feature>
<dbReference type="RefSeq" id="WP_100340799.1">
    <property type="nucleotide sequence ID" value="NZ_PGFJ01000001.1"/>
</dbReference>